<accession>A0A1B6QF23</accession>
<reference evidence="4" key="2">
    <citation type="journal article" date="2018" name="Plant J.">
        <title>The Sorghum bicolor reference genome: improved assembly, gene annotations, a transcriptome atlas, and signatures of genome organization.</title>
        <authorList>
            <person name="McCormick R.F."/>
            <person name="Truong S.K."/>
            <person name="Sreedasyam A."/>
            <person name="Jenkins J."/>
            <person name="Shu S."/>
            <person name="Sims D."/>
            <person name="Kennedy M."/>
            <person name="Amirebrahimi M."/>
            <person name="Weers B.D."/>
            <person name="McKinley B."/>
            <person name="Mattison A."/>
            <person name="Morishige D.T."/>
            <person name="Grimwood J."/>
            <person name="Schmutz J."/>
            <person name="Mullet J.E."/>
        </authorList>
    </citation>
    <scope>NUCLEOTIDE SEQUENCE [LARGE SCALE GENOMIC DNA]</scope>
    <source>
        <strain evidence="4">cv. BTx623</strain>
    </source>
</reference>
<name>A0A1B6QF23_SORBI</name>
<gene>
    <name evidence="3" type="ORF">SORBI_3002G345850</name>
</gene>
<sequence>MDCRFFHKKKRVFPLPTATGRAVLPVHRVLGAPEGDGPARLAIYGHAARSSASLQRRSRHSPRQRGCRRPLASSSSGASACADGGKLTDRAAPTPTAAQSSTVHRQPLRSSRPPAIHSLSVSSSCYSLPRPLESWVLASAALPGVCIFLFTWIRLQNKAGPGVRFTPIRC</sequence>
<keyword evidence="4" id="KW-1185">Reference proteome</keyword>
<dbReference type="Gramene" id="KXG36521">
    <property type="protein sequence ID" value="KXG36521"/>
    <property type="gene ID" value="SORBI_3002G345850"/>
</dbReference>
<dbReference type="EMBL" id="CM000761">
    <property type="protein sequence ID" value="KXG36521.2"/>
    <property type="molecule type" value="Genomic_DNA"/>
</dbReference>
<keyword evidence="2" id="KW-0472">Membrane</keyword>
<keyword evidence="2" id="KW-1133">Transmembrane helix</keyword>
<reference evidence="3 4" key="1">
    <citation type="journal article" date="2009" name="Nature">
        <title>The Sorghum bicolor genome and the diversification of grasses.</title>
        <authorList>
            <person name="Paterson A.H."/>
            <person name="Bowers J.E."/>
            <person name="Bruggmann R."/>
            <person name="Dubchak I."/>
            <person name="Grimwood J."/>
            <person name="Gundlach H."/>
            <person name="Haberer G."/>
            <person name="Hellsten U."/>
            <person name="Mitros T."/>
            <person name="Poliakov A."/>
            <person name="Schmutz J."/>
            <person name="Spannagl M."/>
            <person name="Tang H."/>
            <person name="Wang X."/>
            <person name="Wicker T."/>
            <person name="Bharti A.K."/>
            <person name="Chapman J."/>
            <person name="Feltus F.A."/>
            <person name="Gowik U."/>
            <person name="Grigoriev I.V."/>
            <person name="Lyons E."/>
            <person name="Maher C.A."/>
            <person name="Martis M."/>
            <person name="Narechania A."/>
            <person name="Otillar R.P."/>
            <person name="Penning B.W."/>
            <person name="Salamov A.A."/>
            <person name="Wang Y."/>
            <person name="Zhang L."/>
            <person name="Carpita N.C."/>
            <person name="Freeling M."/>
            <person name="Gingle A.R."/>
            <person name="Hash C.T."/>
            <person name="Keller B."/>
            <person name="Klein P."/>
            <person name="Kresovich S."/>
            <person name="McCann M.C."/>
            <person name="Ming R."/>
            <person name="Peterson D.G."/>
            <person name="Mehboob-ur-Rahman"/>
            <person name="Ware D."/>
            <person name="Westhoff P."/>
            <person name="Mayer K.F."/>
            <person name="Messing J."/>
            <person name="Rokhsar D.S."/>
        </authorList>
    </citation>
    <scope>NUCLEOTIDE SEQUENCE [LARGE SCALE GENOMIC DNA]</scope>
    <source>
        <strain evidence="4">cv. BTx623</strain>
    </source>
</reference>
<evidence type="ECO:0000256" key="2">
    <source>
        <dbReference type="SAM" id="Phobius"/>
    </source>
</evidence>
<feature type="transmembrane region" description="Helical" evidence="2">
    <location>
        <begin position="135"/>
        <end position="155"/>
    </location>
</feature>
<dbReference type="Proteomes" id="UP000000768">
    <property type="component" value="Chromosome 2"/>
</dbReference>
<evidence type="ECO:0000313" key="4">
    <source>
        <dbReference type="Proteomes" id="UP000000768"/>
    </source>
</evidence>
<protein>
    <submittedName>
        <fullName evidence="3">Uncharacterized protein</fullName>
    </submittedName>
</protein>
<organism evidence="3 4">
    <name type="scientific">Sorghum bicolor</name>
    <name type="common">Sorghum</name>
    <name type="synonym">Sorghum vulgare</name>
    <dbReference type="NCBI Taxonomy" id="4558"/>
    <lineage>
        <taxon>Eukaryota</taxon>
        <taxon>Viridiplantae</taxon>
        <taxon>Streptophyta</taxon>
        <taxon>Embryophyta</taxon>
        <taxon>Tracheophyta</taxon>
        <taxon>Spermatophyta</taxon>
        <taxon>Magnoliopsida</taxon>
        <taxon>Liliopsida</taxon>
        <taxon>Poales</taxon>
        <taxon>Poaceae</taxon>
        <taxon>PACMAD clade</taxon>
        <taxon>Panicoideae</taxon>
        <taxon>Andropogonodae</taxon>
        <taxon>Andropogoneae</taxon>
        <taxon>Sorghinae</taxon>
        <taxon>Sorghum</taxon>
    </lineage>
</organism>
<evidence type="ECO:0000313" key="3">
    <source>
        <dbReference type="EMBL" id="KXG36521.2"/>
    </source>
</evidence>
<feature type="compositionally biased region" description="Basic residues" evidence="1">
    <location>
        <begin position="56"/>
        <end position="68"/>
    </location>
</feature>
<dbReference type="InParanoid" id="A0A1B6QF23"/>
<proteinExistence type="predicted"/>
<feature type="region of interest" description="Disordered" evidence="1">
    <location>
        <begin position="48"/>
        <end position="115"/>
    </location>
</feature>
<keyword evidence="2" id="KW-0812">Transmembrane</keyword>
<dbReference type="AlphaFoldDB" id="A0A1B6QF23"/>
<evidence type="ECO:0000256" key="1">
    <source>
        <dbReference type="SAM" id="MobiDB-lite"/>
    </source>
</evidence>
<feature type="compositionally biased region" description="Low complexity" evidence="1">
    <location>
        <begin position="72"/>
        <end position="98"/>
    </location>
</feature>